<dbReference type="EMBL" id="HM246720">
    <property type="protein sequence ID" value="AEF56772.1"/>
    <property type="molecule type" value="Genomic_DNA"/>
</dbReference>
<accession>H6SU80</accession>
<dbReference type="Proteomes" id="UP000007175">
    <property type="component" value="Genome Segment"/>
</dbReference>
<evidence type="ECO:0000313" key="2">
    <source>
        <dbReference type="Proteomes" id="UP000007175"/>
    </source>
</evidence>
<sequence>MYFISFSESISKDVELMLFDNNFRRIANNFYINDSTKSMTDTYNFLSENYFENIKIYYGRLGDLSVCEDGNLKFLEVNNIPKN</sequence>
<reference evidence="1 2" key="1">
    <citation type="journal article" date="2012" name="Virol. J.">
        <title>The genome and proteome of a Campylobacter coli bacteriophage vB_CcoM-IBB_35 reveal unusual features.</title>
        <authorList>
            <person name="Carvalho C.M."/>
            <person name="Kropinski A.M."/>
            <person name="Lingohr E.J."/>
            <person name="Santos S.B."/>
            <person name="King J."/>
            <person name="Azeredo J."/>
        </authorList>
    </citation>
    <scope>NUCLEOTIDE SEQUENCE [LARGE SCALE GENOMIC DNA]</scope>
</reference>
<organism evidence="1 2">
    <name type="scientific">Campylobacter virus IBB35</name>
    <dbReference type="NCBI Taxonomy" id="1006972"/>
    <lineage>
        <taxon>Viruses</taxon>
        <taxon>Duplodnaviria</taxon>
        <taxon>Heunggongvirae</taxon>
        <taxon>Uroviricota</taxon>
        <taxon>Caudoviricetes</taxon>
        <taxon>Connertonviridae</taxon>
        <taxon>Firehammervirus</taxon>
    </lineage>
</organism>
<proteinExistence type="predicted"/>
<protein>
    <submittedName>
        <fullName evidence="1">Uncharacterized protein</fullName>
    </submittedName>
</protein>
<name>H6SU80_9CAUD</name>
<evidence type="ECO:0000313" key="1">
    <source>
        <dbReference type="EMBL" id="AEF56772.1"/>
    </source>
</evidence>